<dbReference type="EMBL" id="MSIF01000011">
    <property type="protein sequence ID" value="OLF08647.1"/>
    <property type="molecule type" value="Genomic_DNA"/>
</dbReference>
<dbReference type="RefSeq" id="WP_075134802.1">
    <property type="nucleotide sequence ID" value="NZ_MSIF01000011.1"/>
</dbReference>
<organism evidence="2 3">
    <name type="scientific">Actinophytocola xinjiangensis</name>
    <dbReference type="NCBI Taxonomy" id="485602"/>
    <lineage>
        <taxon>Bacteria</taxon>
        <taxon>Bacillati</taxon>
        <taxon>Actinomycetota</taxon>
        <taxon>Actinomycetes</taxon>
        <taxon>Pseudonocardiales</taxon>
        <taxon>Pseudonocardiaceae</taxon>
    </lineage>
</organism>
<evidence type="ECO:0000259" key="1">
    <source>
        <dbReference type="Pfam" id="PF11716"/>
    </source>
</evidence>
<evidence type="ECO:0000313" key="2">
    <source>
        <dbReference type="EMBL" id="OLF08647.1"/>
    </source>
</evidence>
<proteinExistence type="predicted"/>
<dbReference type="PANTHER" id="PTHR40758">
    <property type="entry name" value="CONSERVED PROTEIN"/>
    <property type="match status" value="1"/>
</dbReference>
<evidence type="ECO:0000313" key="3">
    <source>
        <dbReference type="Proteomes" id="UP000185696"/>
    </source>
</evidence>
<feature type="domain" description="Mycothiol-dependent maleylpyruvate isomerase metal-binding" evidence="1">
    <location>
        <begin position="18"/>
        <end position="135"/>
    </location>
</feature>
<keyword evidence="3" id="KW-1185">Reference proteome</keyword>
<reference evidence="2 3" key="1">
    <citation type="submission" date="2016-12" db="EMBL/GenBank/DDBJ databases">
        <title>The draft genome sequence of Actinophytocola xinjiangensis.</title>
        <authorList>
            <person name="Wang W."/>
            <person name="Yuan L."/>
        </authorList>
    </citation>
    <scope>NUCLEOTIDE SEQUENCE [LARGE SCALE GENOMIC DNA]</scope>
    <source>
        <strain evidence="2 3">CGMCC 4.4663</strain>
    </source>
</reference>
<dbReference type="GO" id="GO:0046872">
    <property type="term" value="F:metal ion binding"/>
    <property type="evidence" value="ECO:0007669"/>
    <property type="project" value="InterPro"/>
</dbReference>
<dbReference type="InterPro" id="IPR034660">
    <property type="entry name" value="DinB/YfiT-like"/>
</dbReference>
<dbReference type="InterPro" id="IPR024344">
    <property type="entry name" value="MDMPI_metal-binding"/>
</dbReference>
<dbReference type="PANTHER" id="PTHR40758:SF1">
    <property type="entry name" value="CONSERVED PROTEIN"/>
    <property type="match status" value="1"/>
</dbReference>
<name>A0A7Z0WJ83_9PSEU</name>
<comment type="caution">
    <text evidence="2">The sequence shown here is derived from an EMBL/GenBank/DDBJ whole genome shotgun (WGS) entry which is preliminary data.</text>
</comment>
<sequence>MTARALADYGRLLEVLDAEGELLASSARGADPGLAVPNAPGMTLGGTVRHVGSVYRMVVAWLHAGGRRPTRWQRAPEDGESLEDYLRTGHRAVLTELAAHDPEEGCTTWWPLHQTYGFWYRRLAHESTVHRIDVQQAAAGMTVGGIGADVALDGVDEALTLWFTHRLGVLGVTNSWHGQVAVLAGRRRWIASMTATGTSAWRAGEDEIDGVDASVTTDPTGMYLWLWGRRPIRTVTPAGDRAGIAQLWHLLRLATH</sequence>
<dbReference type="OrthoDB" id="3671213at2"/>
<dbReference type="SUPFAM" id="SSF109854">
    <property type="entry name" value="DinB/YfiT-like putative metalloenzymes"/>
    <property type="match status" value="1"/>
</dbReference>
<dbReference type="AlphaFoldDB" id="A0A7Z0WJ83"/>
<dbReference type="GO" id="GO:0005886">
    <property type="term" value="C:plasma membrane"/>
    <property type="evidence" value="ECO:0007669"/>
    <property type="project" value="TreeGrafter"/>
</dbReference>
<dbReference type="Pfam" id="PF11716">
    <property type="entry name" value="MDMPI_N"/>
    <property type="match status" value="1"/>
</dbReference>
<dbReference type="Proteomes" id="UP000185696">
    <property type="component" value="Unassembled WGS sequence"/>
</dbReference>
<accession>A0A7Z0WJ83</accession>
<gene>
    <name evidence="2" type="ORF">BLA60_21715</name>
</gene>
<protein>
    <recommendedName>
        <fullName evidence="1">Mycothiol-dependent maleylpyruvate isomerase metal-binding domain-containing protein</fullName>
    </recommendedName>
</protein>